<dbReference type="WBParaSite" id="maker-unitig_38235-snap-gene-0.2-mRNA-1">
    <property type="protein sequence ID" value="maker-unitig_38235-snap-gene-0.2-mRNA-1"/>
    <property type="gene ID" value="maker-unitig_38235-snap-gene-0.2"/>
</dbReference>
<sequence length="223" mass="23506">RSCSLQTVRPSSCFGVRRLQHGRNVQNVLTGCPPARRSAAAGGAVTDVANADLQAHRIAASRHACQLQFCLSSLPSLAEACEFNDSPNLSSACSAAESSLAKPTKAARELVLLTGLRRVWSPESAQCLAQSDCRSGGREEASSTISSSTKHLVRQHLNPPVMEEDIREVCRHLGGAVLLSAAADSSNPVCASSLIAASDFSDLPTAAWLIESSGNRQQTRVAL</sequence>
<evidence type="ECO:0000256" key="1">
    <source>
        <dbReference type="SAM" id="MobiDB-lite"/>
    </source>
</evidence>
<reference evidence="3" key="1">
    <citation type="submission" date="2016-11" db="UniProtKB">
        <authorList>
            <consortium name="WormBaseParasite"/>
        </authorList>
    </citation>
    <scope>IDENTIFICATION</scope>
</reference>
<dbReference type="AlphaFoldDB" id="A0A1I8FKW4"/>
<accession>A0A1I8FKW4</accession>
<organism evidence="2 3">
    <name type="scientific">Macrostomum lignano</name>
    <dbReference type="NCBI Taxonomy" id="282301"/>
    <lineage>
        <taxon>Eukaryota</taxon>
        <taxon>Metazoa</taxon>
        <taxon>Spiralia</taxon>
        <taxon>Lophotrochozoa</taxon>
        <taxon>Platyhelminthes</taxon>
        <taxon>Rhabditophora</taxon>
        <taxon>Macrostomorpha</taxon>
        <taxon>Macrostomida</taxon>
        <taxon>Macrostomidae</taxon>
        <taxon>Macrostomum</taxon>
    </lineage>
</organism>
<evidence type="ECO:0000313" key="3">
    <source>
        <dbReference type="WBParaSite" id="maker-unitig_38235-snap-gene-0.2-mRNA-1"/>
    </source>
</evidence>
<protein>
    <submittedName>
        <fullName evidence="3">DUF4780 domain-containing protein</fullName>
    </submittedName>
</protein>
<dbReference type="Proteomes" id="UP000095280">
    <property type="component" value="Unplaced"/>
</dbReference>
<feature type="region of interest" description="Disordered" evidence="1">
    <location>
        <begin position="135"/>
        <end position="154"/>
    </location>
</feature>
<name>A0A1I8FKW4_9PLAT</name>
<evidence type="ECO:0000313" key="2">
    <source>
        <dbReference type="Proteomes" id="UP000095280"/>
    </source>
</evidence>
<proteinExistence type="predicted"/>
<keyword evidence="2" id="KW-1185">Reference proteome</keyword>